<evidence type="ECO:0000313" key="2">
    <source>
        <dbReference type="EMBL" id="OGG23888.1"/>
    </source>
</evidence>
<gene>
    <name evidence="2" type="ORF">A3A79_01665</name>
</gene>
<dbReference type="AlphaFoldDB" id="A0A1F6AGK3"/>
<feature type="region of interest" description="Disordered" evidence="1">
    <location>
        <begin position="50"/>
        <end position="69"/>
    </location>
</feature>
<comment type="caution">
    <text evidence="2">The sequence shown here is derived from an EMBL/GenBank/DDBJ whole genome shotgun (WGS) entry which is preliminary data.</text>
</comment>
<feature type="region of interest" description="Disordered" evidence="1">
    <location>
        <begin position="1"/>
        <end position="26"/>
    </location>
</feature>
<proteinExistence type="predicted"/>
<evidence type="ECO:0000313" key="3">
    <source>
        <dbReference type="Proteomes" id="UP000178759"/>
    </source>
</evidence>
<reference evidence="2 3" key="1">
    <citation type="journal article" date="2016" name="Nat. Commun.">
        <title>Thousands of microbial genomes shed light on interconnected biogeochemical processes in an aquifer system.</title>
        <authorList>
            <person name="Anantharaman K."/>
            <person name="Brown C.T."/>
            <person name="Hug L.A."/>
            <person name="Sharon I."/>
            <person name="Castelle C.J."/>
            <person name="Probst A.J."/>
            <person name="Thomas B.C."/>
            <person name="Singh A."/>
            <person name="Wilkins M.J."/>
            <person name="Karaoz U."/>
            <person name="Brodie E.L."/>
            <person name="Williams K.H."/>
            <person name="Hubbard S.S."/>
            <person name="Banfield J.F."/>
        </authorList>
    </citation>
    <scope>NUCLEOTIDE SEQUENCE [LARGE SCALE GENOMIC DNA]</scope>
</reference>
<organism evidence="2 3">
    <name type="scientific">Candidatus Gottesmanbacteria bacterium RIFCSPLOWO2_01_FULL_43_11b</name>
    <dbReference type="NCBI Taxonomy" id="1798392"/>
    <lineage>
        <taxon>Bacteria</taxon>
        <taxon>Candidatus Gottesmaniibacteriota</taxon>
    </lineage>
</organism>
<accession>A0A1F6AGK3</accession>
<dbReference type="Proteomes" id="UP000178759">
    <property type="component" value="Unassembled WGS sequence"/>
</dbReference>
<dbReference type="STRING" id="1798392.A3A79_01665"/>
<evidence type="ECO:0000256" key="1">
    <source>
        <dbReference type="SAM" id="MobiDB-lite"/>
    </source>
</evidence>
<protein>
    <submittedName>
        <fullName evidence="2">Uncharacterized protein</fullName>
    </submittedName>
</protein>
<dbReference type="EMBL" id="MFJV01000001">
    <property type="protein sequence ID" value="OGG23888.1"/>
    <property type="molecule type" value="Genomic_DNA"/>
</dbReference>
<name>A0A1F6AGK3_9BACT</name>
<sequence>MPKVDVMTEFPGSQEPPEPIKVPKQKPVPLDKQMQDLIEAEKALHREQVATHIPPRRRLTRTSAELPQT</sequence>